<evidence type="ECO:0000256" key="1">
    <source>
        <dbReference type="ARBA" id="ARBA00001412"/>
    </source>
</evidence>
<dbReference type="Pfam" id="PF08533">
    <property type="entry name" value="Glyco_hydro_42C"/>
    <property type="match status" value="1"/>
</dbReference>
<dbReference type="SUPFAM" id="SSF52317">
    <property type="entry name" value="Class I glutamine amidotransferase-like"/>
    <property type="match status" value="1"/>
</dbReference>
<dbReference type="Proteomes" id="UP000824007">
    <property type="component" value="Unassembled WGS sequence"/>
</dbReference>
<accession>A0A9D2C7H9</accession>
<gene>
    <name evidence="15" type="ORF">H9831_10285</name>
</gene>
<evidence type="ECO:0000256" key="4">
    <source>
        <dbReference type="ARBA" id="ARBA00022723"/>
    </source>
</evidence>
<dbReference type="GO" id="GO:0004565">
    <property type="term" value="F:beta-galactosidase activity"/>
    <property type="evidence" value="ECO:0007669"/>
    <property type="project" value="UniProtKB-EC"/>
</dbReference>
<evidence type="ECO:0000313" key="16">
    <source>
        <dbReference type="Proteomes" id="UP000824007"/>
    </source>
</evidence>
<feature type="domain" description="Beta-galactosidase C-terminal" evidence="14">
    <location>
        <begin position="635"/>
        <end position="684"/>
    </location>
</feature>
<name>A0A9D2C7H9_9FIRM</name>
<keyword evidence="5 8" id="KW-0378">Hydrolase</keyword>
<evidence type="ECO:0000256" key="5">
    <source>
        <dbReference type="ARBA" id="ARBA00022801"/>
    </source>
</evidence>
<evidence type="ECO:0000256" key="7">
    <source>
        <dbReference type="ARBA" id="ARBA00023295"/>
    </source>
</evidence>
<evidence type="ECO:0000256" key="8">
    <source>
        <dbReference type="PIRNR" id="PIRNR001084"/>
    </source>
</evidence>
<dbReference type="CDD" id="cd03143">
    <property type="entry name" value="A4_beta-galactosidase_middle_domain"/>
    <property type="match status" value="1"/>
</dbReference>
<keyword evidence="7 8" id="KW-0326">Glycosidase</keyword>
<keyword evidence="4 11" id="KW-0479">Metal-binding</keyword>
<feature type="domain" description="Glycoside hydrolase family 42 N-terminal" evidence="12">
    <location>
        <begin position="10"/>
        <end position="377"/>
    </location>
</feature>
<feature type="binding site" evidence="10">
    <location>
        <position position="143"/>
    </location>
    <ligand>
        <name>substrate</name>
    </ligand>
</feature>
<keyword evidence="6 11" id="KW-0862">Zinc</keyword>
<dbReference type="InterPro" id="IPR013739">
    <property type="entry name" value="Beta_galactosidase_C"/>
</dbReference>
<dbReference type="AlphaFoldDB" id="A0A9D2C7H9"/>
<evidence type="ECO:0000256" key="6">
    <source>
        <dbReference type="ARBA" id="ARBA00022833"/>
    </source>
</evidence>
<dbReference type="SUPFAM" id="SSF51445">
    <property type="entry name" value="(Trans)glycosidases"/>
    <property type="match status" value="1"/>
</dbReference>
<evidence type="ECO:0000256" key="11">
    <source>
        <dbReference type="PIRSR" id="PIRSR001084-3"/>
    </source>
</evidence>
<evidence type="ECO:0000313" key="15">
    <source>
        <dbReference type="EMBL" id="HIY61045.1"/>
    </source>
</evidence>
<dbReference type="EMBL" id="DXDD01000128">
    <property type="protein sequence ID" value="HIY61045.1"/>
    <property type="molecule type" value="Genomic_DNA"/>
</dbReference>
<dbReference type="InterPro" id="IPR029062">
    <property type="entry name" value="Class_I_gatase-like"/>
</dbReference>
<evidence type="ECO:0000256" key="3">
    <source>
        <dbReference type="ARBA" id="ARBA00012756"/>
    </source>
</evidence>
<organism evidence="15 16">
    <name type="scientific">Candidatus Eisenbergiella pullistercoris</name>
    <dbReference type="NCBI Taxonomy" id="2838555"/>
    <lineage>
        <taxon>Bacteria</taxon>
        <taxon>Bacillati</taxon>
        <taxon>Bacillota</taxon>
        <taxon>Clostridia</taxon>
        <taxon>Lachnospirales</taxon>
        <taxon>Lachnospiraceae</taxon>
        <taxon>Eisenbergiella</taxon>
    </lineage>
</organism>
<comment type="similarity">
    <text evidence="2 8">Belongs to the glycosyl hydrolase 42 family.</text>
</comment>
<evidence type="ECO:0000256" key="2">
    <source>
        <dbReference type="ARBA" id="ARBA00005940"/>
    </source>
</evidence>
<reference evidence="15" key="2">
    <citation type="submission" date="2021-04" db="EMBL/GenBank/DDBJ databases">
        <authorList>
            <person name="Gilroy R."/>
        </authorList>
    </citation>
    <scope>NUCLEOTIDE SEQUENCE</scope>
    <source>
        <strain evidence="15">ChiSxjej3B15-24422</strain>
    </source>
</reference>
<dbReference type="Gene3D" id="3.40.50.880">
    <property type="match status" value="1"/>
</dbReference>
<dbReference type="Gene3D" id="3.20.20.80">
    <property type="entry name" value="Glycosidases"/>
    <property type="match status" value="1"/>
</dbReference>
<dbReference type="GO" id="GO:0009341">
    <property type="term" value="C:beta-galactosidase complex"/>
    <property type="evidence" value="ECO:0007669"/>
    <property type="project" value="InterPro"/>
</dbReference>
<feature type="active site" description="Proton donor" evidence="9">
    <location>
        <position position="144"/>
    </location>
</feature>
<dbReference type="Pfam" id="PF08532">
    <property type="entry name" value="Glyco_hydro_42M"/>
    <property type="match status" value="1"/>
</dbReference>
<feature type="binding site" evidence="11">
    <location>
        <position position="151"/>
    </location>
    <ligand>
        <name>Zn(2+)</name>
        <dbReference type="ChEBI" id="CHEBI:29105"/>
    </ligand>
</feature>
<dbReference type="EC" id="3.2.1.23" evidence="3 8"/>
<proteinExistence type="inferred from homology"/>
<feature type="active site" description="Nucleophile" evidence="9">
    <location>
        <position position="304"/>
    </location>
</feature>
<dbReference type="InterPro" id="IPR013529">
    <property type="entry name" value="Glyco_hydro_42_N"/>
</dbReference>
<dbReference type="GO" id="GO:0046872">
    <property type="term" value="F:metal ion binding"/>
    <property type="evidence" value="ECO:0007669"/>
    <property type="project" value="UniProtKB-KW"/>
</dbReference>
<feature type="binding site" evidence="10">
    <location>
        <position position="105"/>
    </location>
    <ligand>
        <name>substrate</name>
    </ligand>
</feature>
<evidence type="ECO:0000259" key="13">
    <source>
        <dbReference type="Pfam" id="PF08532"/>
    </source>
</evidence>
<dbReference type="InterPro" id="IPR003476">
    <property type="entry name" value="Glyco_hydro_42"/>
</dbReference>
<dbReference type="GO" id="GO:0006012">
    <property type="term" value="P:galactose metabolic process"/>
    <property type="evidence" value="ECO:0007669"/>
    <property type="project" value="InterPro"/>
</dbReference>
<protein>
    <recommendedName>
        <fullName evidence="3 8">Beta-galactosidase</fullName>
        <shortName evidence="8">Beta-gal</shortName>
        <ecNumber evidence="3 8">3.2.1.23</ecNumber>
    </recommendedName>
</protein>
<feature type="domain" description="Beta-galactosidase trimerisation" evidence="13">
    <location>
        <begin position="414"/>
        <end position="615"/>
    </location>
</feature>
<evidence type="ECO:0000256" key="9">
    <source>
        <dbReference type="PIRSR" id="PIRSR001084-1"/>
    </source>
</evidence>
<evidence type="ECO:0000256" key="10">
    <source>
        <dbReference type="PIRSR" id="PIRSR001084-2"/>
    </source>
</evidence>
<dbReference type="PIRSF" id="PIRSF001084">
    <property type="entry name" value="B-galactosidase"/>
    <property type="match status" value="1"/>
</dbReference>
<reference evidence="15" key="1">
    <citation type="journal article" date="2021" name="PeerJ">
        <title>Extensive microbial diversity within the chicken gut microbiome revealed by metagenomics and culture.</title>
        <authorList>
            <person name="Gilroy R."/>
            <person name="Ravi A."/>
            <person name="Getino M."/>
            <person name="Pursley I."/>
            <person name="Horton D.L."/>
            <person name="Alikhan N.F."/>
            <person name="Baker D."/>
            <person name="Gharbi K."/>
            <person name="Hall N."/>
            <person name="Watson M."/>
            <person name="Adriaenssens E.M."/>
            <person name="Foster-Nyarko E."/>
            <person name="Jarju S."/>
            <person name="Secka A."/>
            <person name="Antonio M."/>
            <person name="Oren A."/>
            <person name="Chaudhuri R.R."/>
            <person name="La Ragione R."/>
            <person name="Hildebrand F."/>
            <person name="Pallen M.J."/>
        </authorList>
    </citation>
    <scope>NUCLEOTIDE SEQUENCE</scope>
    <source>
        <strain evidence="15">ChiSxjej3B15-24422</strain>
    </source>
</reference>
<sequence>MDRILYGAAYYDEYMPYDRLDTDIAMMKKAGINVIRIAESTWSSEEPQEGVFDFSHVTRVLDACERAGISVIVGTPTYAVPAWMAKAYPEVMVTDRSGKRPYGARQIMDITHPAYRFFAERIIRKLMEAVQGYSCVIGFQLDNETKHFGTCSENVQLSFVRHMRERYNGDLERLNRDFGLNYWSNRINSWEEFPSVVGTINGSLGCAFEAFQRQQVTDFLLRQSEIVREYCRPDQFITHNFDFSWKGHSFGVQPDVDHFQAARALTVAGCDIYHPSQDKLTGKEIAFCGSLTRSLKKDNYLVIETEAQGFPEWTPYEGQLRLQAFSHLAYGADSVMYWHWHSIHNACETYWKGILSHDFAENAVYREVCRIGAEFSRLSPHLLHQKKENKAAILVSNPSLTALKWFPFPAGAEGGMDYNDVVRWIFDALYESNIGCDFVSPEETELSRYDVLFVPALYSAPQDCLARIRDYAAQGGTVVATFKTAFTDENVKVWPDEQPHLLKDCFGVLYHEFTAPVNVFLKENGGGRFGASVCGLSMEAACGLSMEDRRARLFMELLEPQGARVLASYDHYAWNKYAAVTRNDYGKGTCIYLGCMTSSAYLKALIGALWQEKGLSDWKQDYAFPLVLTEGTNQEGKRLTWYLNYAKEPQRCICPQGGTELLSGETYAPGQEIVVGGWDLRIVES</sequence>
<evidence type="ECO:0000259" key="14">
    <source>
        <dbReference type="Pfam" id="PF08533"/>
    </source>
</evidence>
<dbReference type="PANTHER" id="PTHR36447:SF2">
    <property type="entry name" value="BETA-GALACTOSIDASE YESZ"/>
    <property type="match status" value="1"/>
</dbReference>
<comment type="catalytic activity">
    <reaction evidence="1 8">
        <text>Hydrolysis of terminal non-reducing beta-D-galactose residues in beta-D-galactosides.</text>
        <dbReference type="EC" id="3.2.1.23"/>
    </reaction>
</comment>
<dbReference type="InterPro" id="IPR013738">
    <property type="entry name" value="Beta_galactosidase_Trimer"/>
</dbReference>
<dbReference type="Pfam" id="PF02449">
    <property type="entry name" value="Glyco_hydro_42"/>
    <property type="match status" value="1"/>
</dbReference>
<evidence type="ECO:0000259" key="12">
    <source>
        <dbReference type="Pfam" id="PF02449"/>
    </source>
</evidence>
<dbReference type="PANTHER" id="PTHR36447">
    <property type="entry name" value="BETA-GALACTOSIDASE GANA"/>
    <property type="match status" value="1"/>
</dbReference>
<dbReference type="InterPro" id="IPR017853">
    <property type="entry name" value="GH"/>
</dbReference>
<comment type="caution">
    <text evidence="15">The sequence shown here is derived from an EMBL/GenBank/DDBJ whole genome shotgun (WGS) entry which is preliminary data.</text>
</comment>
<feature type="binding site" evidence="10">
    <location>
        <position position="313"/>
    </location>
    <ligand>
        <name>substrate</name>
    </ligand>
</feature>